<evidence type="ECO:0000256" key="1">
    <source>
        <dbReference type="SAM" id="MobiDB-lite"/>
    </source>
</evidence>
<accession>A0A5N6K3S0</accession>
<feature type="region of interest" description="Disordered" evidence="1">
    <location>
        <begin position="78"/>
        <end position="99"/>
    </location>
</feature>
<feature type="compositionally biased region" description="Basic residues" evidence="1">
    <location>
        <begin position="11"/>
        <end position="24"/>
    </location>
</feature>
<gene>
    <name evidence="2" type="ORF">EYC80_002414</name>
</gene>
<comment type="caution">
    <text evidence="2">The sequence shown here is derived from an EMBL/GenBank/DDBJ whole genome shotgun (WGS) entry which is preliminary data.</text>
</comment>
<dbReference type="EMBL" id="VIGI01000008">
    <property type="protein sequence ID" value="KAB8297015.1"/>
    <property type="molecule type" value="Genomic_DNA"/>
</dbReference>
<reference evidence="2 3" key="1">
    <citation type="submission" date="2019-06" db="EMBL/GenBank/DDBJ databases">
        <title>Genome Sequence of the Brown Rot Fungal Pathogen Monilinia laxa.</title>
        <authorList>
            <person name="De Miccolis Angelini R.M."/>
            <person name="Landi L."/>
            <person name="Abate D."/>
            <person name="Pollastro S."/>
            <person name="Romanazzi G."/>
            <person name="Faretra F."/>
        </authorList>
    </citation>
    <scope>NUCLEOTIDE SEQUENCE [LARGE SCALE GENOMIC DNA]</scope>
    <source>
        <strain evidence="2 3">Mlax316</strain>
    </source>
</reference>
<sequence length="154" mass="17500">MASKSNPNVPQKKRKVANRAKTQRKNAINKITKNPRGTRASTVLFPTSGPLAPVSGKKARKLQKAQNCARQRALEKAMREGEVSMTDAPEGTEEAAANAENQGMEECYVKRGYWISTQRERIYMIWFLYPARELADILWTYYTCRKVASFKLNV</sequence>
<keyword evidence="3" id="KW-1185">Reference proteome</keyword>
<organism evidence="2 3">
    <name type="scientific">Monilinia laxa</name>
    <name type="common">Brown rot fungus</name>
    <name type="synonym">Sclerotinia laxa</name>
    <dbReference type="NCBI Taxonomy" id="61186"/>
    <lineage>
        <taxon>Eukaryota</taxon>
        <taxon>Fungi</taxon>
        <taxon>Dikarya</taxon>
        <taxon>Ascomycota</taxon>
        <taxon>Pezizomycotina</taxon>
        <taxon>Leotiomycetes</taxon>
        <taxon>Helotiales</taxon>
        <taxon>Sclerotiniaceae</taxon>
        <taxon>Monilinia</taxon>
    </lineage>
</organism>
<evidence type="ECO:0000313" key="2">
    <source>
        <dbReference type="EMBL" id="KAB8297015.1"/>
    </source>
</evidence>
<proteinExistence type="predicted"/>
<evidence type="ECO:0000313" key="3">
    <source>
        <dbReference type="Proteomes" id="UP000326757"/>
    </source>
</evidence>
<protein>
    <submittedName>
        <fullName evidence="2">Uncharacterized protein</fullName>
    </submittedName>
</protein>
<dbReference type="OrthoDB" id="5422107at2759"/>
<name>A0A5N6K3S0_MONLA</name>
<dbReference type="Proteomes" id="UP000326757">
    <property type="component" value="Unassembled WGS sequence"/>
</dbReference>
<dbReference type="AlphaFoldDB" id="A0A5N6K3S0"/>
<feature type="region of interest" description="Disordered" evidence="1">
    <location>
        <begin position="1"/>
        <end position="59"/>
    </location>
</feature>